<evidence type="ECO:0000313" key="3">
    <source>
        <dbReference type="Proteomes" id="UP000765509"/>
    </source>
</evidence>
<sequence>MSPVHLRNLGIPMNQPEDREGLEQDTLDTVMDGKTLRFNPASHLEELGASFQKICLKELPFKDLMVITKGWNPTRKLRLLEGRETRIRDNQVTVQAIEEQLNKTGTTLIPSGSQGVDQPNSPVALKHSATKRSVAKSHHYSQYQVGVTTTNNHPPERVLRQFQPEPKLWSIGHMIFLWPDVPFWCSMASCP</sequence>
<name>A0A9Q3CH22_9BASI</name>
<accession>A0A9Q3CH22</accession>
<comment type="caution">
    <text evidence="2">The sequence shown here is derived from an EMBL/GenBank/DDBJ whole genome shotgun (WGS) entry which is preliminary data.</text>
</comment>
<proteinExistence type="predicted"/>
<organism evidence="2 3">
    <name type="scientific">Austropuccinia psidii MF-1</name>
    <dbReference type="NCBI Taxonomy" id="1389203"/>
    <lineage>
        <taxon>Eukaryota</taxon>
        <taxon>Fungi</taxon>
        <taxon>Dikarya</taxon>
        <taxon>Basidiomycota</taxon>
        <taxon>Pucciniomycotina</taxon>
        <taxon>Pucciniomycetes</taxon>
        <taxon>Pucciniales</taxon>
        <taxon>Sphaerophragmiaceae</taxon>
        <taxon>Austropuccinia</taxon>
    </lineage>
</organism>
<dbReference type="Proteomes" id="UP000765509">
    <property type="component" value="Unassembled WGS sequence"/>
</dbReference>
<protein>
    <submittedName>
        <fullName evidence="2">Uncharacterized protein</fullName>
    </submittedName>
</protein>
<evidence type="ECO:0000256" key="1">
    <source>
        <dbReference type="SAM" id="MobiDB-lite"/>
    </source>
</evidence>
<feature type="region of interest" description="Disordered" evidence="1">
    <location>
        <begin position="1"/>
        <end position="21"/>
    </location>
</feature>
<gene>
    <name evidence="2" type="ORF">O181_022533</name>
</gene>
<keyword evidence="3" id="KW-1185">Reference proteome</keyword>
<dbReference type="EMBL" id="AVOT02006943">
    <property type="protein sequence ID" value="MBW0482818.1"/>
    <property type="molecule type" value="Genomic_DNA"/>
</dbReference>
<dbReference type="AlphaFoldDB" id="A0A9Q3CH22"/>
<evidence type="ECO:0000313" key="2">
    <source>
        <dbReference type="EMBL" id="MBW0482818.1"/>
    </source>
</evidence>
<reference evidence="2" key="1">
    <citation type="submission" date="2021-03" db="EMBL/GenBank/DDBJ databases">
        <title>Draft genome sequence of rust myrtle Austropuccinia psidii MF-1, a brazilian biotype.</title>
        <authorList>
            <person name="Quecine M.C."/>
            <person name="Pachon D.M.R."/>
            <person name="Bonatelli M.L."/>
            <person name="Correr F.H."/>
            <person name="Franceschini L.M."/>
            <person name="Leite T.F."/>
            <person name="Margarido G.R.A."/>
            <person name="Almeida C.A."/>
            <person name="Ferrarezi J.A."/>
            <person name="Labate C.A."/>
        </authorList>
    </citation>
    <scope>NUCLEOTIDE SEQUENCE</scope>
    <source>
        <strain evidence="2">MF-1</strain>
    </source>
</reference>